<evidence type="ECO:0000313" key="2">
    <source>
        <dbReference type="EMBL" id="UOQ55552.1"/>
    </source>
</evidence>
<dbReference type="Pfam" id="PF05593">
    <property type="entry name" value="RHS_repeat"/>
    <property type="match status" value="1"/>
</dbReference>
<dbReference type="NCBIfam" id="TIGR01643">
    <property type="entry name" value="YD_repeat_2x"/>
    <property type="match status" value="2"/>
</dbReference>
<evidence type="ECO:0000256" key="1">
    <source>
        <dbReference type="SAM" id="MobiDB-lite"/>
    </source>
</evidence>
<dbReference type="InterPro" id="IPR006530">
    <property type="entry name" value="YD"/>
</dbReference>
<keyword evidence="3" id="KW-1185">Reference proteome</keyword>
<proteinExistence type="predicted"/>
<evidence type="ECO:0000313" key="3">
    <source>
        <dbReference type="Proteomes" id="UP000831785"/>
    </source>
</evidence>
<organism evidence="2 3">
    <name type="scientific">Hymenobacter cellulosivorans</name>
    <dbReference type="NCBI Taxonomy" id="2932249"/>
    <lineage>
        <taxon>Bacteria</taxon>
        <taxon>Pseudomonadati</taxon>
        <taxon>Bacteroidota</taxon>
        <taxon>Cytophagia</taxon>
        <taxon>Cytophagales</taxon>
        <taxon>Hymenobacteraceae</taxon>
        <taxon>Hymenobacter</taxon>
    </lineage>
</organism>
<sequence>MTDGAAPPASTFWRAAAPSADGGQELCQHEAVGNLFRTLERTDRQYSKGGQLREADGTRYQYDAEGNLVRKSLANGQQWHYAWDGAGQLISVTRPDGYAVRPPRHPAGALQPAQGQGRLTQAPAPDPH</sequence>
<feature type="region of interest" description="Disordered" evidence="1">
    <location>
        <begin position="96"/>
        <end position="128"/>
    </location>
</feature>
<dbReference type="Proteomes" id="UP000831785">
    <property type="component" value="Chromosome"/>
</dbReference>
<protein>
    <submittedName>
        <fullName evidence="2">RHS repeat protein</fullName>
    </submittedName>
</protein>
<dbReference type="EMBL" id="CP095049">
    <property type="protein sequence ID" value="UOQ55552.1"/>
    <property type="molecule type" value="Genomic_DNA"/>
</dbReference>
<dbReference type="Gene3D" id="2.180.10.10">
    <property type="entry name" value="RHS repeat-associated core"/>
    <property type="match status" value="1"/>
</dbReference>
<name>A0ABY4FFV3_9BACT</name>
<accession>A0ABY4FFV3</accession>
<gene>
    <name evidence="2" type="ORF">MUN80_12510</name>
</gene>
<reference evidence="2 3" key="1">
    <citation type="submission" date="2022-04" db="EMBL/GenBank/DDBJ databases">
        <title>Hymenobacter sp. isolated from the air.</title>
        <authorList>
            <person name="Won M."/>
            <person name="Lee C.-M."/>
            <person name="Woen H.-Y."/>
            <person name="Kwon S.-W."/>
        </authorList>
    </citation>
    <scope>NUCLEOTIDE SEQUENCE [LARGE SCALE GENOMIC DNA]</scope>
    <source>
        <strain evidence="3">5116 S-27</strain>
    </source>
</reference>
<dbReference type="InterPro" id="IPR031325">
    <property type="entry name" value="RHS_repeat"/>
</dbReference>